<protein>
    <submittedName>
        <fullName evidence="2">Uncharacterized protein</fullName>
    </submittedName>
</protein>
<proteinExistence type="predicted"/>
<name>A0A7E4V833_PANRE</name>
<dbReference type="WBParaSite" id="Pan_g17237.t1">
    <property type="protein sequence ID" value="Pan_g17237.t1"/>
    <property type="gene ID" value="Pan_g17237"/>
</dbReference>
<dbReference type="AlphaFoldDB" id="A0A7E4V833"/>
<reference evidence="1" key="1">
    <citation type="journal article" date="2013" name="Genetics">
        <title>The draft genome and transcriptome of Panagrellus redivivus are shaped by the harsh demands of a free-living lifestyle.</title>
        <authorList>
            <person name="Srinivasan J."/>
            <person name="Dillman A.R."/>
            <person name="Macchietto M.G."/>
            <person name="Heikkinen L."/>
            <person name="Lakso M."/>
            <person name="Fracchia K.M."/>
            <person name="Antoshechkin I."/>
            <person name="Mortazavi A."/>
            <person name="Wong G."/>
            <person name="Sternberg P.W."/>
        </authorList>
    </citation>
    <scope>NUCLEOTIDE SEQUENCE [LARGE SCALE GENOMIC DNA]</scope>
    <source>
        <strain evidence="1">MT8872</strain>
    </source>
</reference>
<reference evidence="2" key="2">
    <citation type="submission" date="2020-10" db="UniProtKB">
        <authorList>
            <consortium name="WormBaseParasite"/>
        </authorList>
    </citation>
    <scope>IDENTIFICATION</scope>
</reference>
<sequence length="75" mass="8888">MSRFEWRRSVCFTKGQLIRTDYLAGLMNIYDIGLLLLVLPDHYENKFCFQFNQVPFIAKTFDSCITVMVKPYNNL</sequence>
<evidence type="ECO:0000313" key="2">
    <source>
        <dbReference type="WBParaSite" id="Pan_g17237.t1"/>
    </source>
</evidence>
<dbReference type="Proteomes" id="UP000492821">
    <property type="component" value="Unassembled WGS sequence"/>
</dbReference>
<keyword evidence="1" id="KW-1185">Reference proteome</keyword>
<organism evidence="1 2">
    <name type="scientific">Panagrellus redivivus</name>
    <name type="common">Microworm</name>
    <dbReference type="NCBI Taxonomy" id="6233"/>
    <lineage>
        <taxon>Eukaryota</taxon>
        <taxon>Metazoa</taxon>
        <taxon>Ecdysozoa</taxon>
        <taxon>Nematoda</taxon>
        <taxon>Chromadorea</taxon>
        <taxon>Rhabditida</taxon>
        <taxon>Tylenchina</taxon>
        <taxon>Panagrolaimomorpha</taxon>
        <taxon>Panagrolaimoidea</taxon>
        <taxon>Panagrolaimidae</taxon>
        <taxon>Panagrellus</taxon>
    </lineage>
</organism>
<accession>A0A7E4V833</accession>
<evidence type="ECO:0000313" key="1">
    <source>
        <dbReference type="Proteomes" id="UP000492821"/>
    </source>
</evidence>